<proteinExistence type="predicted"/>
<keyword evidence="6" id="KW-1185">Reference proteome</keyword>
<dbReference type="SUPFAM" id="SSF54236">
    <property type="entry name" value="Ubiquitin-like"/>
    <property type="match status" value="1"/>
</dbReference>
<dbReference type="PANTHER" id="PTHR23333:SF20">
    <property type="entry name" value="NSFL1 COFACTOR P47"/>
    <property type="match status" value="1"/>
</dbReference>
<dbReference type="FunFam" id="1.10.8.10:FF:000020">
    <property type="entry name" value="NSFL1 (p97) cofactor (p47)"/>
    <property type="match status" value="1"/>
</dbReference>
<dbReference type="FunFam" id="3.10.20.90:FF:000179">
    <property type="entry name" value="Plant UBX domain-containing protein 4"/>
    <property type="match status" value="1"/>
</dbReference>
<dbReference type="InterPro" id="IPR036241">
    <property type="entry name" value="NSFL1C_SEP_dom_sf"/>
</dbReference>
<accession>A0A9P3HGC3</accession>
<evidence type="ECO:0000256" key="1">
    <source>
        <dbReference type="ARBA" id="ARBA00022786"/>
    </source>
</evidence>
<evidence type="ECO:0000313" key="5">
    <source>
        <dbReference type="EMBL" id="GJJ76055.1"/>
    </source>
</evidence>
<feature type="compositionally biased region" description="Acidic residues" evidence="2">
    <location>
        <begin position="104"/>
        <end position="113"/>
    </location>
</feature>
<dbReference type="PROSITE" id="PS50033">
    <property type="entry name" value="UBX"/>
    <property type="match status" value="1"/>
</dbReference>
<dbReference type="GO" id="GO:0031468">
    <property type="term" value="P:nuclear membrane reassembly"/>
    <property type="evidence" value="ECO:0007669"/>
    <property type="project" value="TreeGrafter"/>
</dbReference>
<dbReference type="GO" id="GO:0061025">
    <property type="term" value="P:membrane fusion"/>
    <property type="evidence" value="ECO:0007669"/>
    <property type="project" value="TreeGrafter"/>
</dbReference>
<dbReference type="Gene3D" id="3.10.20.90">
    <property type="entry name" value="Phosphatidylinositol 3-kinase Catalytic Subunit, Chain A, domain 1"/>
    <property type="match status" value="1"/>
</dbReference>
<dbReference type="SUPFAM" id="SSF46934">
    <property type="entry name" value="UBA-like"/>
    <property type="match status" value="1"/>
</dbReference>
<dbReference type="InterPro" id="IPR012989">
    <property type="entry name" value="SEP_domain"/>
</dbReference>
<dbReference type="GO" id="GO:0005634">
    <property type="term" value="C:nucleus"/>
    <property type="evidence" value="ECO:0007669"/>
    <property type="project" value="TreeGrafter"/>
</dbReference>
<keyword evidence="1" id="KW-0833">Ubl conjugation pathway</keyword>
<dbReference type="SUPFAM" id="SSF102848">
    <property type="entry name" value="NSFL1 (p97 ATPase) cofactor p47, SEP domain"/>
    <property type="match status" value="1"/>
</dbReference>
<evidence type="ECO:0000259" key="3">
    <source>
        <dbReference type="PROSITE" id="PS50033"/>
    </source>
</evidence>
<dbReference type="AlphaFoldDB" id="A0A9P3HGC3"/>
<dbReference type="GO" id="GO:0005829">
    <property type="term" value="C:cytosol"/>
    <property type="evidence" value="ECO:0007669"/>
    <property type="project" value="TreeGrafter"/>
</dbReference>
<dbReference type="Gene3D" id="3.30.420.210">
    <property type="entry name" value="SEP domain"/>
    <property type="match status" value="1"/>
</dbReference>
<reference evidence="5" key="2">
    <citation type="journal article" date="2022" name="Microbiol. Resour. Announc.">
        <title>Whole-Genome Sequence of Entomortierella parvispora E1425, a Mucoromycotan Fungus Associated with Burkholderiaceae-Related Endosymbiotic Bacteria.</title>
        <authorList>
            <person name="Herlambang A."/>
            <person name="Guo Y."/>
            <person name="Takashima Y."/>
            <person name="Narisawa K."/>
            <person name="Ohta H."/>
            <person name="Nishizawa T."/>
        </authorList>
    </citation>
    <scope>NUCLEOTIDE SEQUENCE</scope>
    <source>
        <strain evidence="5">E1425</strain>
    </source>
</reference>
<evidence type="ECO:0000259" key="4">
    <source>
        <dbReference type="PROSITE" id="PS51399"/>
    </source>
</evidence>
<dbReference type="Proteomes" id="UP000827284">
    <property type="component" value="Unassembled WGS sequence"/>
</dbReference>
<evidence type="ECO:0000256" key="2">
    <source>
        <dbReference type="SAM" id="MobiDB-lite"/>
    </source>
</evidence>
<comment type="caution">
    <text evidence="5">The sequence shown here is derived from an EMBL/GenBank/DDBJ whole genome shotgun (WGS) entry which is preliminary data.</text>
</comment>
<dbReference type="EMBL" id="BQFW01000012">
    <property type="protein sequence ID" value="GJJ76055.1"/>
    <property type="molecule type" value="Genomic_DNA"/>
</dbReference>
<dbReference type="FunFam" id="3.30.420.210:FF:000002">
    <property type="entry name" value="UBX domain-containing protein 1"/>
    <property type="match status" value="1"/>
</dbReference>
<dbReference type="InterPro" id="IPR029071">
    <property type="entry name" value="Ubiquitin-like_domsf"/>
</dbReference>
<dbReference type="InterPro" id="IPR009060">
    <property type="entry name" value="UBA-like_sf"/>
</dbReference>
<sequence length="399" mass="43217">MADHQELIANFVGVVGSTPEQAQFYLEANNWNIDAAMSSFYEEPSAPTGAGQSRYDAVEDDEDDDDDYIPPQSSSSNTDGKRKADTSASGRRQGGIATFRDLNKDDDEDEGSSDEEKQNYFAGGEKSGVMVQGPPGKKDPNALVEDILKKAAKGGAREEPPEPAAPKKTYFTGSGNRLGSEGEASSSSSSAPQAPVRSTPSPEVLETVTRNLTFWRNGYSLEDGPLMSYDDPANREFLDAINRGQAPLKYLNIKPGQPVEMRVAKRMEDDYKEPPKAPPKAFEGTGNRLGSVASPSATPGSFPGASSEPIPVPRSLQIDESQPVTSIQIRLADGTRMVARFNHTHTINDIRGFINASQVGESSRPYMLQTNFPKKDLDDVKQTIKDAGLLNAVVQQRLL</sequence>
<gene>
    <name evidence="5" type="ORF">EMPS_08414</name>
</gene>
<dbReference type="CDD" id="cd01770">
    <property type="entry name" value="UBX_UBXN2"/>
    <property type="match status" value="1"/>
</dbReference>
<dbReference type="Pfam" id="PF08059">
    <property type="entry name" value="SEP"/>
    <property type="match status" value="1"/>
</dbReference>
<dbReference type="OrthoDB" id="25887at2759"/>
<dbReference type="SMART" id="SM00553">
    <property type="entry name" value="SEP"/>
    <property type="match status" value="1"/>
</dbReference>
<dbReference type="Pfam" id="PF14555">
    <property type="entry name" value="UBA_4"/>
    <property type="match status" value="1"/>
</dbReference>
<feature type="region of interest" description="Disordered" evidence="2">
    <location>
        <begin position="269"/>
        <end position="315"/>
    </location>
</feature>
<dbReference type="GO" id="GO:0000045">
    <property type="term" value="P:autophagosome assembly"/>
    <property type="evidence" value="ECO:0007669"/>
    <property type="project" value="TreeGrafter"/>
</dbReference>
<organism evidence="5 6">
    <name type="scientific">Entomortierella parvispora</name>
    <dbReference type="NCBI Taxonomy" id="205924"/>
    <lineage>
        <taxon>Eukaryota</taxon>
        <taxon>Fungi</taxon>
        <taxon>Fungi incertae sedis</taxon>
        <taxon>Mucoromycota</taxon>
        <taxon>Mortierellomycotina</taxon>
        <taxon>Mortierellomycetes</taxon>
        <taxon>Mortierellales</taxon>
        <taxon>Mortierellaceae</taxon>
        <taxon>Entomortierella</taxon>
    </lineage>
</organism>
<feature type="region of interest" description="Disordered" evidence="2">
    <location>
        <begin position="42"/>
        <end position="204"/>
    </location>
</feature>
<feature type="domain" description="UBX" evidence="3">
    <location>
        <begin position="320"/>
        <end position="397"/>
    </location>
</feature>
<evidence type="ECO:0000313" key="6">
    <source>
        <dbReference type="Proteomes" id="UP000827284"/>
    </source>
</evidence>
<feature type="compositionally biased region" description="Low complexity" evidence="2">
    <location>
        <begin position="179"/>
        <end position="191"/>
    </location>
</feature>
<name>A0A9P3HGC3_9FUNG</name>
<dbReference type="SMART" id="SM00166">
    <property type="entry name" value="UBX"/>
    <property type="match status" value="1"/>
</dbReference>
<feature type="compositionally biased region" description="Acidic residues" evidence="2">
    <location>
        <begin position="58"/>
        <end position="68"/>
    </location>
</feature>
<dbReference type="Gene3D" id="1.10.8.10">
    <property type="entry name" value="DNA helicase RuvA subunit, C-terminal domain"/>
    <property type="match status" value="1"/>
</dbReference>
<dbReference type="GO" id="GO:0043161">
    <property type="term" value="P:proteasome-mediated ubiquitin-dependent protein catabolic process"/>
    <property type="evidence" value="ECO:0007669"/>
    <property type="project" value="TreeGrafter"/>
</dbReference>
<dbReference type="CDD" id="cd14348">
    <property type="entry name" value="UBA_p47"/>
    <property type="match status" value="1"/>
</dbReference>
<reference evidence="5" key="1">
    <citation type="submission" date="2021-11" db="EMBL/GenBank/DDBJ databases">
        <authorList>
            <person name="Herlambang A."/>
            <person name="Guo Y."/>
            <person name="Takashima Y."/>
            <person name="Nishizawa T."/>
        </authorList>
    </citation>
    <scope>NUCLEOTIDE SEQUENCE</scope>
    <source>
        <strain evidence="5">E1425</strain>
    </source>
</reference>
<feature type="domain" description="SEP" evidence="4">
    <location>
        <begin position="207"/>
        <end position="272"/>
    </location>
</feature>
<dbReference type="GO" id="GO:0043130">
    <property type="term" value="F:ubiquitin binding"/>
    <property type="evidence" value="ECO:0007669"/>
    <property type="project" value="TreeGrafter"/>
</dbReference>
<dbReference type="PROSITE" id="PS51399">
    <property type="entry name" value="SEP"/>
    <property type="match status" value="1"/>
</dbReference>
<protein>
    <submittedName>
        <fullName evidence="5">UBX domain-containing protein 1</fullName>
    </submittedName>
</protein>
<dbReference type="GO" id="GO:0007030">
    <property type="term" value="P:Golgi organization"/>
    <property type="evidence" value="ECO:0007669"/>
    <property type="project" value="TreeGrafter"/>
</dbReference>
<dbReference type="PANTHER" id="PTHR23333">
    <property type="entry name" value="UBX DOMAIN CONTAINING PROTEIN"/>
    <property type="match status" value="1"/>
</dbReference>
<dbReference type="InterPro" id="IPR001012">
    <property type="entry name" value="UBX_dom"/>
</dbReference>
<dbReference type="Pfam" id="PF00789">
    <property type="entry name" value="UBX"/>
    <property type="match status" value="1"/>
</dbReference>